<dbReference type="InterPro" id="IPR006674">
    <property type="entry name" value="HD_domain"/>
</dbReference>
<evidence type="ECO:0000256" key="5">
    <source>
        <dbReference type="RuleBase" id="RU003847"/>
    </source>
</evidence>
<dbReference type="Pfam" id="PF04607">
    <property type="entry name" value="RelA_SpoT"/>
    <property type="match status" value="1"/>
</dbReference>
<dbReference type="SUPFAM" id="SSF109604">
    <property type="entry name" value="HD-domain/PDEase-like"/>
    <property type="match status" value="1"/>
</dbReference>
<dbReference type="STRING" id="1612.ABB44_09615"/>
<dbReference type="SUPFAM" id="SSF81301">
    <property type="entry name" value="Nucleotidyltransferase"/>
    <property type="match status" value="1"/>
</dbReference>
<evidence type="ECO:0000256" key="6">
    <source>
        <dbReference type="SAM" id="MobiDB-lite"/>
    </source>
</evidence>
<dbReference type="EMBL" id="PUFN01000026">
    <property type="protein sequence ID" value="TDG70513.1"/>
    <property type="molecule type" value="Genomic_DNA"/>
</dbReference>
<dbReference type="InterPro" id="IPR043519">
    <property type="entry name" value="NT_sf"/>
</dbReference>
<comment type="catalytic activity">
    <reaction evidence="4">
        <text>GTP + ATP = guanosine 3'-diphosphate 5'-triphosphate + AMP</text>
        <dbReference type="Rhea" id="RHEA:22088"/>
        <dbReference type="ChEBI" id="CHEBI:30616"/>
        <dbReference type="ChEBI" id="CHEBI:37565"/>
        <dbReference type="ChEBI" id="CHEBI:142410"/>
        <dbReference type="ChEBI" id="CHEBI:456215"/>
        <dbReference type="EC" id="2.7.6.5"/>
    </reaction>
</comment>
<dbReference type="GO" id="GO:0008728">
    <property type="term" value="F:GTP diphosphokinase activity"/>
    <property type="evidence" value="ECO:0007669"/>
    <property type="project" value="UniProtKB-EC"/>
</dbReference>
<feature type="domain" description="HD" evidence="7">
    <location>
        <begin position="63"/>
        <end position="162"/>
    </location>
</feature>
<evidence type="ECO:0000313" key="9">
    <source>
        <dbReference type="EMBL" id="TDG70513.1"/>
    </source>
</evidence>
<evidence type="ECO:0000256" key="3">
    <source>
        <dbReference type="ARBA" id="ARBA00023134"/>
    </source>
</evidence>
<evidence type="ECO:0000259" key="8">
    <source>
        <dbReference type="PROSITE" id="PS51880"/>
    </source>
</evidence>
<dbReference type="InterPro" id="IPR007685">
    <property type="entry name" value="RelA_SpoT"/>
</dbReference>
<comment type="similarity">
    <text evidence="5">Belongs to the relA/spoT family.</text>
</comment>
<dbReference type="InterPro" id="IPR002912">
    <property type="entry name" value="ACT_dom"/>
</dbReference>
<dbReference type="CDD" id="cd00077">
    <property type="entry name" value="HDc"/>
    <property type="match status" value="1"/>
</dbReference>
<sequence length="755" mass="86565">MSAFYCNGVNISMKKNNMDYTPEQVLDICRGYMNDEHVEFVNKAYNFAAYVHKEQKRATGEPYIIHPTQVAQILASLHMDPYTVAAGYLHDVVEDTNVTLGDVKELFGDQVATIVDGVTKISKYKYHSHQELLAENHRKMLLATAKDLRVIMVKLADRLHNMRTLKALRPDKQRRIANETLEIYAPLADRLGISKIKWELEDLSLHYINPQQYYRIVHLMNSKRDQREAYIAEAIDYIKKNVDALGIKYDIYGRPKHIYSIYKKMRDKHKQFSELYDLLAIRIVVDSVKDCYAVLGSIHSKWKPIPGRFKDYIAVPKANGYQSLHTTIIGPGGQPLEVQIRTFEMHQVAEYGVAAHWAYKEGNFEGVHLDDNEQKIDVFREILELQENSDNASDFMKSVKGEIFNDRVYVFTPQGEVIELPKGAVTLDFAYQVHTEVGNHSIGAKINGRMVPLNYQLKNGDIVEMLTNSSSQPSRDWVNVVFTSRARNKIKRYFRTKDREENIVLGREAVENEFKNRSLSSKKYLDKKHLEIAMKIFNFTDTDELFNAVGYGELSPINVVHKLVSEDPDRKKEAEKKELEEQVITDTEEAPQPKSDSPKLKKERNNGNNSISVQGIDNLLIRLAKCCNPIPGDKIVGYITKGRGLTIHRADCPNVQSEEAKRRFIDVSWDNVTKEKRYTAELDVYAFNRNGLINEVLQVINSNTNTLNNVIGRLDKEKMAIIHVSIGVNNKEHLDSIISKLKNIPNVYEIKRTVA</sequence>
<dbReference type="PROSITE" id="PS51880">
    <property type="entry name" value="TGS"/>
    <property type="match status" value="1"/>
</dbReference>
<feature type="domain" description="TGS" evidence="8">
    <location>
        <begin position="406"/>
        <end position="467"/>
    </location>
</feature>
<dbReference type="InterPro" id="IPR004811">
    <property type="entry name" value="RelA/Spo_fam"/>
</dbReference>
<comment type="caution">
    <text evidence="9">The sequence shown here is derived from an EMBL/GenBank/DDBJ whole genome shotgun (WGS) entry which is preliminary data.</text>
</comment>
<accession>A0A4R5ND23</accession>
<gene>
    <name evidence="9" type="ORF">C5L30_000602</name>
</gene>
<comment type="function">
    <text evidence="5">In eubacteria ppGpp (guanosine 3'-diphosphate 5'-diphosphate) is a mediator of the stringent response that coordinates a variety of cellular activities in response to changes in nutritional abundance.</text>
</comment>
<dbReference type="InterPro" id="IPR003607">
    <property type="entry name" value="HD/PDEase_dom"/>
</dbReference>
<dbReference type="GO" id="GO:0005525">
    <property type="term" value="F:GTP binding"/>
    <property type="evidence" value="ECO:0007669"/>
    <property type="project" value="UniProtKB-KW"/>
</dbReference>
<dbReference type="Pfam" id="PF13328">
    <property type="entry name" value="HD_4"/>
    <property type="match status" value="1"/>
</dbReference>
<dbReference type="InterPro" id="IPR033655">
    <property type="entry name" value="TGS_RelA/SpoT"/>
</dbReference>
<dbReference type="GO" id="GO:0015970">
    <property type="term" value="P:guanosine tetraphosphate biosynthetic process"/>
    <property type="evidence" value="ECO:0007669"/>
    <property type="project" value="UniProtKB-UniPathway"/>
</dbReference>
<evidence type="ECO:0000256" key="4">
    <source>
        <dbReference type="ARBA" id="ARBA00048244"/>
    </source>
</evidence>
<protein>
    <recommendedName>
        <fullName evidence="2">GTP diphosphokinase</fullName>
        <ecNumber evidence="2">2.7.6.5</ecNumber>
    </recommendedName>
</protein>
<dbReference type="SUPFAM" id="SSF81271">
    <property type="entry name" value="TGS-like"/>
    <property type="match status" value="1"/>
</dbReference>
<dbReference type="PROSITE" id="PS51831">
    <property type="entry name" value="HD"/>
    <property type="match status" value="1"/>
</dbReference>
<dbReference type="FunFam" id="3.30.460.10:FF:000001">
    <property type="entry name" value="GTP pyrophosphokinase RelA"/>
    <property type="match status" value="1"/>
</dbReference>
<dbReference type="InterPro" id="IPR045865">
    <property type="entry name" value="ACT-like_dom_sf"/>
</dbReference>
<feature type="compositionally biased region" description="Basic and acidic residues" evidence="6">
    <location>
        <begin position="566"/>
        <end position="580"/>
    </location>
</feature>
<dbReference type="InterPro" id="IPR045600">
    <property type="entry name" value="RelA/SpoT_AH_RIS"/>
</dbReference>
<dbReference type="InterPro" id="IPR004095">
    <property type="entry name" value="TGS"/>
</dbReference>
<dbReference type="AlphaFoldDB" id="A0A4R5ND23"/>
<keyword evidence="10" id="KW-1185">Reference proteome</keyword>
<comment type="pathway">
    <text evidence="1">Purine metabolism; ppGpp biosynthesis; ppGpp from GTP: step 1/2.</text>
</comment>
<dbReference type="SMART" id="SM00954">
    <property type="entry name" value="RelA_SpoT"/>
    <property type="match status" value="1"/>
</dbReference>
<dbReference type="Pfam" id="PF02824">
    <property type="entry name" value="TGS"/>
    <property type="match status" value="1"/>
</dbReference>
<dbReference type="FunFam" id="3.10.20.30:FF:000002">
    <property type="entry name" value="GTP pyrophosphokinase (RelA/SpoT)"/>
    <property type="match status" value="1"/>
</dbReference>
<evidence type="ECO:0000256" key="2">
    <source>
        <dbReference type="ARBA" id="ARBA00013251"/>
    </source>
</evidence>
<dbReference type="InterPro" id="IPR012675">
    <property type="entry name" value="Beta-grasp_dom_sf"/>
</dbReference>
<dbReference type="Proteomes" id="UP000295257">
    <property type="component" value="Unassembled WGS sequence"/>
</dbReference>
<proteinExistence type="inferred from homology"/>
<dbReference type="Pfam" id="PF13291">
    <property type="entry name" value="ACT_4"/>
    <property type="match status" value="1"/>
</dbReference>
<feature type="region of interest" description="Disordered" evidence="6">
    <location>
        <begin position="566"/>
        <end position="608"/>
    </location>
</feature>
<feature type="compositionally biased region" description="Basic and acidic residues" evidence="6">
    <location>
        <begin position="596"/>
        <end position="605"/>
    </location>
</feature>
<keyword evidence="3" id="KW-0547">Nucleotide-binding</keyword>
<dbReference type="NCBIfam" id="TIGR00691">
    <property type="entry name" value="spoT_relA"/>
    <property type="match status" value="1"/>
</dbReference>
<dbReference type="Gene3D" id="3.30.460.10">
    <property type="entry name" value="Beta Polymerase, domain 2"/>
    <property type="match status" value="1"/>
</dbReference>
<reference evidence="9 10" key="1">
    <citation type="journal article" date="2019" name="Appl. Microbiol. Biotechnol.">
        <title>Uncovering carbohydrate metabolism through a genotype-phenotype association study of 56 lactic acid bacteria genomes.</title>
        <authorList>
            <person name="Buron-Moles G."/>
            <person name="Chailyan A."/>
            <person name="Dolejs I."/>
            <person name="Forster J."/>
            <person name="Miks M.H."/>
        </authorList>
    </citation>
    <scope>NUCLEOTIDE SEQUENCE [LARGE SCALE GENOMIC DNA]</scope>
    <source>
        <strain evidence="9 10">ATCC 29644</strain>
    </source>
</reference>
<dbReference type="GO" id="GO:0005886">
    <property type="term" value="C:plasma membrane"/>
    <property type="evidence" value="ECO:0007669"/>
    <property type="project" value="TreeGrafter"/>
</dbReference>
<organism evidence="9 10">
    <name type="scientific">Companilactobacillus farciminis</name>
    <dbReference type="NCBI Taxonomy" id="1612"/>
    <lineage>
        <taxon>Bacteria</taxon>
        <taxon>Bacillati</taxon>
        <taxon>Bacillota</taxon>
        <taxon>Bacilli</taxon>
        <taxon>Lactobacillales</taxon>
        <taxon>Lactobacillaceae</taxon>
        <taxon>Companilactobacillus</taxon>
    </lineage>
</organism>
<dbReference type="Gene3D" id="3.10.20.30">
    <property type="match status" value="1"/>
</dbReference>
<dbReference type="CDD" id="cd01668">
    <property type="entry name" value="TGS_RSH"/>
    <property type="match status" value="1"/>
</dbReference>
<dbReference type="CDD" id="cd05399">
    <property type="entry name" value="NT_Rel-Spo_like"/>
    <property type="match status" value="1"/>
</dbReference>
<dbReference type="FunFam" id="1.10.3210.10:FF:000001">
    <property type="entry name" value="GTP pyrophosphokinase RelA"/>
    <property type="match status" value="1"/>
</dbReference>
<dbReference type="UniPathway" id="UPA00908">
    <property type="reaction ID" value="UER00884"/>
</dbReference>
<dbReference type="InterPro" id="IPR012676">
    <property type="entry name" value="TGS-like"/>
</dbReference>
<name>A0A4R5ND23_9LACO</name>
<dbReference type="CDD" id="cd04876">
    <property type="entry name" value="ACT_RelA-SpoT"/>
    <property type="match status" value="1"/>
</dbReference>
<dbReference type="SUPFAM" id="SSF55021">
    <property type="entry name" value="ACT-like"/>
    <property type="match status" value="1"/>
</dbReference>
<dbReference type="PANTHER" id="PTHR21262">
    <property type="entry name" value="GUANOSINE-3',5'-BIS DIPHOSPHATE 3'-PYROPHOSPHOHYDROLASE"/>
    <property type="match status" value="1"/>
</dbReference>
<evidence type="ECO:0000256" key="1">
    <source>
        <dbReference type="ARBA" id="ARBA00004976"/>
    </source>
</evidence>
<evidence type="ECO:0000313" key="10">
    <source>
        <dbReference type="Proteomes" id="UP000295257"/>
    </source>
</evidence>
<dbReference type="Pfam" id="PF19296">
    <property type="entry name" value="RelA_AH_RIS"/>
    <property type="match status" value="1"/>
</dbReference>
<dbReference type="PANTHER" id="PTHR21262:SF31">
    <property type="entry name" value="GTP PYROPHOSPHOKINASE"/>
    <property type="match status" value="1"/>
</dbReference>
<dbReference type="SMART" id="SM00471">
    <property type="entry name" value="HDc"/>
    <property type="match status" value="1"/>
</dbReference>
<evidence type="ECO:0000259" key="7">
    <source>
        <dbReference type="PROSITE" id="PS51831"/>
    </source>
</evidence>
<dbReference type="EC" id="2.7.6.5" evidence="2"/>
<dbReference type="Gene3D" id="1.10.3210.10">
    <property type="entry name" value="Hypothetical protein af1432"/>
    <property type="match status" value="1"/>
</dbReference>
<keyword evidence="3" id="KW-0342">GTP-binding</keyword>
<dbReference type="Gene3D" id="3.30.70.260">
    <property type="match status" value="1"/>
</dbReference>